<feature type="domain" description="ChsH2 rubredoxin-like zinc ribbon" evidence="2">
    <location>
        <begin position="10"/>
        <end position="46"/>
    </location>
</feature>
<comment type="caution">
    <text evidence="3">The sequence shown here is derived from an EMBL/GenBank/DDBJ whole genome shotgun (WGS) entry which is preliminary data.</text>
</comment>
<gene>
    <name evidence="3" type="ORF">EV383_4044</name>
</gene>
<dbReference type="Pfam" id="PF12172">
    <property type="entry name" value="zf-ChsH2"/>
    <property type="match status" value="1"/>
</dbReference>
<name>A0A4Q7UYW2_PSEST</name>
<dbReference type="Proteomes" id="UP000291591">
    <property type="component" value="Unassembled WGS sequence"/>
</dbReference>
<evidence type="ECO:0000259" key="1">
    <source>
        <dbReference type="Pfam" id="PF01796"/>
    </source>
</evidence>
<dbReference type="InterPro" id="IPR012340">
    <property type="entry name" value="NA-bd_OB-fold"/>
</dbReference>
<evidence type="ECO:0000313" key="3">
    <source>
        <dbReference type="EMBL" id="RZT87136.1"/>
    </source>
</evidence>
<dbReference type="AlphaFoldDB" id="A0A4Q7UYW2"/>
<dbReference type="RefSeq" id="WP_130291325.1">
    <property type="nucleotide sequence ID" value="NZ_SHKL01000001.1"/>
</dbReference>
<sequence>MSDDLSTGYWDGARRGALVLQRCTACGHVRHYPTLLCPVCHSDGVEPLEACGRGTVHSWTVAHHAFDPAFADDLPYTLVTVDVEEGPRVLARLEPDTAGLQIGRPVTIGFAPGAGGVPVPLARPA</sequence>
<dbReference type="OrthoDB" id="4334176at2"/>
<proteinExistence type="predicted"/>
<dbReference type="Pfam" id="PF01796">
    <property type="entry name" value="OB_ChsH2_C"/>
    <property type="match status" value="1"/>
</dbReference>
<dbReference type="PANTHER" id="PTHR34075:SF5">
    <property type="entry name" value="BLR3430 PROTEIN"/>
    <property type="match status" value="1"/>
</dbReference>
<evidence type="ECO:0000259" key="2">
    <source>
        <dbReference type="Pfam" id="PF12172"/>
    </source>
</evidence>
<dbReference type="PANTHER" id="PTHR34075">
    <property type="entry name" value="BLR3430 PROTEIN"/>
    <property type="match status" value="1"/>
</dbReference>
<evidence type="ECO:0008006" key="5">
    <source>
        <dbReference type="Google" id="ProtNLM"/>
    </source>
</evidence>
<evidence type="ECO:0000313" key="4">
    <source>
        <dbReference type="Proteomes" id="UP000291591"/>
    </source>
</evidence>
<accession>A0A4Q7UYW2</accession>
<reference evidence="3 4" key="1">
    <citation type="submission" date="2019-02" db="EMBL/GenBank/DDBJ databases">
        <title>Sequencing the genomes of 1000 actinobacteria strains.</title>
        <authorList>
            <person name="Klenk H.-P."/>
        </authorList>
    </citation>
    <scope>NUCLEOTIDE SEQUENCE [LARGE SCALE GENOMIC DNA]</scope>
    <source>
        <strain evidence="3 4">DSM 45779</strain>
    </source>
</reference>
<dbReference type="InterPro" id="IPR002878">
    <property type="entry name" value="ChsH2_C"/>
</dbReference>
<protein>
    <recommendedName>
        <fullName evidence="5">OB-fold protein</fullName>
    </recommendedName>
</protein>
<organism evidence="3 4">
    <name type="scientific">Pseudonocardia sediminis</name>
    <dbReference type="NCBI Taxonomy" id="1397368"/>
    <lineage>
        <taxon>Bacteria</taxon>
        <taxon>Bacillati</taxon>
        <taxon>Actinomycetota</taxon>
        <taxon>Actinomycetes</taxon>
        <taxon>Pseudonocardiales</taxon>
        <taxon>Pseudonocardiaceae</taxon>
        <taxon>Pseudonocardia</taxon>
    </lineage>
</organism>
<dbReference type="InterPro" id="IPR022002">
    <property type="entry name" value="ChsH2_Znr"/>
</dbReference>
<dbReference type="InterPro" id="IPR052513">
    <property type="entry name" value="Thioester_dehydratase-like"/>
</dbReference>
<dbReference type="Gene3D" id="6.10.30.10">
    <property type="match status" value="1"/>
</dbReference>
<feature type="domain" description="ChsH2 C-terminal OB-fold" evidence="1">
    <location>
        <begin position="49"/>
        <end position="110"/>
    </location>
</feature>
<dbReference type="EMBL" id="SHKL01000001">
    <property type="protein sequence ID" value="RZT87136.1"/>
    <property type="molecule type" value="Genomic_DNA"/>
</dbReference>
<dbReference type="SUPFAM" id="SSF50249">
    <property type="entry name" value="Nucleic acid-binding proteins"/>
    <property type="match status" value="1"/>
</dbReference>
<keyword evidence="4" id="KW-1185">Reference proteome</keyword>